<dbReference type="EMBL" id="PKUN01000030">
    <property type="protein sequence ID" value="PLX59792.1"/>
    <property type="molecule type" value="Genomic_DNA"/>
</dbReference>
<evidence type="ECO:0000313" key="3">
    <source>
        <dbReference type="Proteomes" id="UP000235015"/>
    </source>
</evidence>
<sequence>MVNEVSQSVLSGLSAQSKGAASSTVRVRENSEIKRVAQSAQIASRGEAKEEQRPTAAMDGQTLDNAVEQLNQFAQSVQRKLEFSVDEESGKTVIKVIDKESGEMVRSIPSEEVLDMQQRLRETSEAIFKGNQGISLLFEAKA</sequence>
<dbReference type="InterPro" id="IPR035924">
    <property type="entry name" value="FlaG-like_sf"/>
</dbReference>
<dbReference type="Proteomes" id="UP000235015">
    <property type="component" value="Unassembled WGS sequence"/>
</dbReference>
<dbReference type="AlphaFoldDB" id="A0A2N6CRT0"/>
<feature type="compositionally biased region" description="Polar residues" evidence="1">
    <location>
        <begin position="1"/>
        <end position="25"/>
    </location>
</feature>
<evidence type="ECO:0000313" key="2">
    <source>
        <dbReference type="EMBL" id="PLX59792.1"/>
    </source>
</evidence>
<keyword evidence="2" id="KW-0969">Cilium</keyword>
<reference evidence="2 3" key="1">
    <citation type="submission" date="2017-11" db="EMBL/GenBank/DDBJ databases">
        <title>Genome-resolved metagenomics identifies genetic mobility, metabolic interactions, and unexpected diversity in perchlorate-reducing communities.</title>
        <authorList>
            <person name="Barnum T.P."/>
            <person name="Figueroa I.A."/>
            <person name="Carlstrom C.I."/>
            <person name="Lucas L.N."/>
            <person name="Engelbrektson A.L."/>
            <person name="Coates J.D."/>
        </authorList>
    </citation>
    <scope>NUCLEOTIDE SEQUENCE [LARGE SCALE GENOMIC DNA]</scope>
    <source>
        <strain evidence="2">BM301</strain>
    </source>
</reference>
<dbReference type="Gene3D" id="3.30.160.170">
    <property type="entry name" value="FlaG-like"/>
    <property type="match status" value="1"/>
</dbReference>
<feature type="region of interest" description="Disordered" evidence="1">
    <location>
        <begin position="1"/>
        <end position="57"/>
    </location>
</feature>
<dbReference type="STRING" id="1111735.GCA_000428045_03089"/>
<keyword evidence="2" id="KW-0282">Flagellum</keyword>
<evidence type="ECO:0000256" key="1">
    <source>
        <dbReference type="SAM" id="MobiDB-lite"/>
    </source>
</evidence>
<keyword evidence="2" id="KW-0966">Cell projection</keyword>
<protein>
    <submittedName>
        <fullName evidence="2">Flagellar biosynthesis protein FlaG</fullName>
    </submittedName>
</protein>
<gene>
    <name evidence="2" type="ORF">C0630_17900</name>
</gene>
<feature type="compositionally biased region" description="Basic and acidic residues" evidence="1">
    <location>
        <begin position="26"/>
        <end position="35"/>
    </location>
</feature>
<dbReference type="PANTHER" id="PTHR37166:SF1">
    <property type="entry name" value="PROTEIN FLAG"/>
    <property type="match status" value="1"/>
</dbReference>
<comment type="caution">
    <text evidence="2">The sequence shown here is derived from an EMBL/GenBank/DDBJ whole genome shotgun (WGS) entry which is preliminary data.</text>
</comment>
<organism evidence="2 3">
    <name type="scientific">Sedimenticola selenatireducens</name>
    <dbReference type="NCBI Taxonomy" id="191960"/>
    <lineage>
        <taxon>Bacteria</taxon>
        <taxon>Pseudomonadati</taxon>
        <taxon>Pseudomonadota</taxon>
        <taxon>Gammaproteobacteria</taxon>
        <taxon>Chromatiales</taxon>
        <taxon>Sedimenticolaceae</taxon>
        <taxon>Sedimenticola</taxon>
    </lineage>
</organism>
<name>A0A2N6CRT0_9GAMM</name>
<proteinExistence type="predicted"/>
<dbReference type="SUPFAM" id="SSF160214">
    <property type="entry name" value="FlaG-like"/>
    <property type="match status" value="1"/>
</dbReference>
<dbReference type="Pfam" id="PF03646">
    <property type="entry name" value="FlaG"/>
    <property type="match status" value="1"/>
</dbReference>
<accession>A0A2N6CRT0</accession>
<dbReference type="PANTHER" id="PTHR37166">
    <property type="entry name" value="PROTEIN FLAG"/>
    <property type="match status" value="1"/>
</dbReference>
<dbReference type="InterPro" id="IPR005186">
    <property type="entry name" value="FlaG"/>
</dbReference>
<dbReference type="RefSeq" id="WP_273440841.1">
    <property type="nucleotide sequence ID" value="NZ_PKUN01000030.1"/>
</dbReference>